<protein>
    <submittedName>
        <fullName evidence="1">Uncharacterized protein</fullName>
    </submittedName>
</protein>
<dbReference type="AlphaFoldDB" id="A0A175Y3W0"/>
<dbReference type="Proteomes" id="UP000078460">
    <property type="component" value="Unassembled WGS sequence"/>
</dbReference>
<evidence type="ECO:0000313" key="1">
    <source>
        <dbReference type="EMBL" id="KZB95373.1"/>
    </source>
</evidence>
<reference evidence="1" key="1">
    <citation type="submission" date="2016-03" db="EMBL/GenBank/DDBJ databases">
        <title>Sphingomonas melonis TY, whole genome shotgun sequencing.</title>
        <authorList>
            <person name="Wang H."/>
            <person name="Zhu P."/>
        </authorList>
    </citation>
    <scope>NUCLEOTIDE SEQUENCE [LARGE SCALE GENOMIC DNA]</scope>
    <source>
        <strain evidence="1">TY</strain>
    </source>
</reference>
<proteinExistence type="predicted"/>
<comment type="caution">
    <text evidence="1">The sequence shown here is derived from an EMBL/GenBank/DDBJ whole genome shotgun (WGS) entry which is preliminary data.</text>
</comment>
<dbReference type="RefSeq" id="WP_017980537.1">
    <property type="nucleotide sequence ID" value="NZ_CP017578.1"/>
</dbReference>
<dbReference type="STRING" id="621456.BJP26_03225"/>
<evidence type="ECO:0000313" key="2">
    <source>
        <dbReference type="Proteomes" id="UP000078460"/>
    </source>
</evidence>
<gene>
    <name evidence="1" type="ORF">AVM11_03605</name>
</gene>
<sequence>MDTHPTFRVTVDMDRGCFETAMQGFWTLETLADFRRALEDAVARIRATGREPVSLCDYSGAMVQSQEVVAGFIAMMADPAVRSRRVAVYTGAALTRLQAERANRDHAEFRYFEDRDAALAWLFSPEGA</sequence>
<dbReference type="OrthoDB" id="7564299at2"/>
<organism evidence="1 2">
    <name type="scientific">Sphingomonas melonis TY</name>
    <dbReference type="NCBI Taxonomy" id="621456"/>
    <lineage>
        <taxon>Bacteria</taxon>
        <taxon>Pseudomonadati</taxon>
        <taxon>Pseudomonadota</taxon>
        <taxon>Alphaproteobacteria</taxon>
        <taxon>Sphingomonadales</taxon>
        <taxon>Sphingomonadaceae</taxon>
        <taxon>Sphingomonas</taxon>
    </lineage>
</organism>
<accession>A0A175Y3W0</accession>
<name>A0A175Y3W0_9SPHN</name>
<dbReference type="GeneID" id="93797046"/>
<dbReference type="EMBL" id="LQCK02000012">
    <property type="protein sequence ID" value="KZB95373.1"/>
    <property type="molecule type" value="Genomic_DNA"/>
</dbReference>
<dbReference type="KEGG" id="smy:BJP26_03225"/>
<keyword evidence="2" id="KW-1185">Reference proteome</keyword>